<dbReference type="HOGENOM" id="CLU_017985_0_3_0"/>
<dbReference type="SUPFAM" id="SSF48019">
    <property type="entry name" value="post-AAA+ oligomerization domain-like"/>
    <property type="match status" value="1"/>
</dbReference>
<dbReference type="FunFam" id="3.40.50.300:FF:000137">
    <property type="entry name" value="Replication-associated recombination protein A"/>
    <property type="match status" value="1"/>
</dbReference>
<dbReference type="Pfam" id="PF00004">
    <property type="entry name" value="AAA"/>
    <property type="match status" value="1"/>
</dbReference>
<dbReference type="AlphaFoldDB" id="D8PJ00"/>
<dbReference type="KEGG" id="nde:NIDE3553"/>
<gene>
    <name evidence="9" type="primary">rarA</name>
    <name evidence="9" type="ORF">NIDE3553</name>
</gene>
<comment type="similarity">
    <text evidence="2">Belongs to the AAA ATPase family. RarA/MGS1/WRNIP1 subfamily.</text>
</comment>
<dbReference type="EMBL" id="FP929003">
    <property type="protein sequence ID" value="CBK43237.1"/>
    <property type="molecule type" value="Genomic_DNA"/>
</dbReference>
<evidence type="ECO:0000256" key="4">
    <source>
        <dbReference type="ARBA" id="ARBA00022705"/>
    </source>
</evidence>
<evidence type="ECO:0000256" key="6">
    <source>
        <dbReference type="ARBA" id="ARBA00022840"/>
    </source>
</evidence>
<evidence type="ECO:0000256" key="7">
    <source>
        <dbReference type="SAM" id="MobiDB-lite"/>
    </source>
</evidence>
<dbReference type="Pfam" id="PF16193">
    <property type="entry name" value="AAA_assoc_2"/>
    <property type="match status" value="1"/>
</dbReference>
<dbReference type="GO" id="GO:0017116">
    <property type="term" value="F:single-stranded DNA helicase activity"/>
    <property type="evidence" value="ECO:0007669"/>
    <property type="project" value="TreeGrafter"/>
</dbReference>
<dbReference type="Gene3D" id="3.40.50.300">
    <property type="entry name" value="P-loop containing nucleotide triphosphate hydrolases"/>
    <property type="match status" value="1"/>
</dbReference>
<sequence length="429" mass="46841">MSSHDSTGDLFAPAQTATRPGKVPLAERMRPRSFDDLVGQDEVVGPGRPLRNAIERDQLSSVIFWGPPGCGKTTLAGLVAQHTESQFVPFSAVTGGIPELREIIKAAEHRRAMGRATTLFVDEIHRFNKAQQDAFLPHVERGTVVLIGATTENPSFELIAPLLSRSIVVLLKPLSEESLGSILDRAVDDRARGLGSLRITLLPAARERLIAFGNGDARSLLTTLEFVAGQAPVGPDGSRTIDEQVLEAALLKKALRYDKSGEEHYNLVSAYIKSLRDSDPDGALYWLARMLEGGENPRFIARRMVIFASEDIGNADPMALVMANAVAQAVEFVGLPEAQINLAHVTTYLASRPKDNASYVGLQEAVRDARQHGNLGVPLHLRNAVTSLMKDIGYGKGYRYVHDDSAAKTDQNHLPEPLRGTRYYRPKTP</sequence>
<evidence type="ECO:0000256" key="3">
    <source>
        <dbReference type="ARBA" id="ARBA00020776"/>
    </source>
</evidence>
<evidence type="ECO:0000259" key="8">
    <source>
        <dbReference type="SMART" id="SM00382"/>
    </source>
</evidence>
<dbReference type="GO" id="GO:0000731">
    <property type="term" value="P:DNA synthesis involved in DNA repair"/>
    <property type="evidence" value="ECO:0007669"/>
    <property type="project" value="TreeGrafter"/>
</dbReference>
<dbReference type="eggNOG" id="COG2256">
    <property type="taxonomic scope" value="Bacteria"/>
</dbReference>
<dbReference type="OrthoDB" id="9778364at2"/>
<dbReference type="InterPro" id="IPR003959">
    <property type="entry name" value="ATPase_AAA_core"/>
</dbReference>
<dbReference type="CDD" id="cd00009">
    <property type="entry name" value="AAA"/>
    <property type="match status" value="1"/>
</dbReference>
<dbReference type="InterPro" id="IPR051314">
    <property type="entry name" value="AAA_ATPase_RarA/MGS1/WRNIP1"/>
</dbReference>
<keyword evidence="4" id="KW-0235">DNA replication</keyword>
<dbReference type="GO" id="GO:0003677">
    <property type="term" value="F:DNA binding"/>
    <property type="evidence" value="ECO:0007669"/>
    <property type="project" value="InterPro"/>
</dbReference>
<dbReference type="Gene3D" id="1.10.3710.10">
    <property type="entry name" value="DNA polymerase III clamp loader subunits, C-terminal domain"/>
    <property type="match status" value="1"/>
</dbReference>
<comment type="function">
    <text evidence="1">DNA-dependent ATPase that plays important roles in cellular responses to stalled DNA replication processes.</text>
</comment>
<feature type="region of interest" description="Disordered" evidence="7">
    <location>
        <begin position="406"/>
        <end position="429"/>
    </location>
</feature>
<evidence type="ECO:0000256" key="5">
    <source>
        <dbReference type="ARBA" id="ARBA00022741"/>
    </source>
</evidence>
<evidence type="ECO:0000256" key="2">
    <source>
        <dbReference type="ARBA" id="ARBA00008959"/>
    </source>
</evidence>
<dbReference type="InterPro" id="IPR003593">
    <property type="entry name" value="AAA+_ATPase"/>
</dbReference>
<dbReference type="CDD" id="cd18139">
    <property type="entry name" value="HLD_clamp_RarA"/>
    <property type="match status" value="1"/>
</dbReference>
<keyword evidence="10" id="KW-1185">Reference proteome</keyword>
<dbReference type="InterPro" id="IPR008921">
    <property type="entry name" value="DNA_pol3_clamp-load_cplx_C"/>
</dbReference>
<dbReference type="PANTHER" id="PTHR13779:SF7">
    <property type="entry name" value="ATPASE WRNIP1"/>
    <property type="match status" value="1"/>
</dbReference>
<dbReference type="Gene3D" id="1.20.272.10">
    <property type="match status" value="1"/>
</dbReference>
<dbReference type="SUPFAM" id="SSF52540">
    <property type="entry name" value="P-loop containing nucleoside triphosphate hydrolases"/>
    <property type="match status" value="1"/>
</dbReference>
<reference evidence="9 10" key="1">
    <citation type="journal article" date="2010" name="Proc. Natl. Acad. Sci. U.S.A.">
        <title>A Nitrospira metagenome illuminates the physiology and evolution of globally important nitrite-oxidizing bacteria.</title>
        <authorList>
            <person name="Lucker S."/>
            <person name="Wagner M."/>
            <person name="Maixner F."/>
            <person name="Pelletier E."/>
            <person name="Koch H."/>
            <person name="Vacherie B."/>
            <person name="Rattei T."/>
            <person name="Sinninghe Damste J."/>
            <person name="Spieck E."/>
            <person name="Le Paslier D."/>
            <person name="Daims H."/>
        </authorList>
    </citation>
    <scope>NUCLEOTIDE SEQUENCE [LARGE SCALE GENOMIC DNA]</scope>
</reference>
<dbReference type="STRING" id="330214.NIDE3553"/>
<dbReference type="GO" id="GO:0005524">
    <property type="term" value="F:ATP binding"/>
    <property type="evidence" value="ECO:0007669"/>
    <property type="project" value="UniProtKB-KW"/>
</dbReference>
<dbReference type="GO" id="GO:0008047">
    <property type="term" value="F:enzyme activator activity"/>
    <property type="evidence" value="ECO:0007669"/>
    <property type="project" value="TreeGrafter"/>
</dbReference>
<evidence type="ECO:0000313" key="9">
    <source>
        <dbReference type="EMBL" id="CBK43237.1"/>
    </source>
</evidence>
<dbReference type="Gene3D" id="1.10.8.60">
    <property type="match status" value="1"/>
</dbReference>
<dbReference type="GO" id="GO:0006261">
    <property type="term" value="P:DNA-templated DNA replication"/>
    <property type="evidence" value="ECO:0007669"/>
    <property type="project" value="TreeGrafter"/>
</dbReference>
<dbReference type="FunFam" id="1.20.272.10:FF:000001">
    <property type="entry name" value="Putative AAA family ATPase"/>
    <property type="match status" value="1"/>
</dbReference>
<dbReference type="InterPro" id="IPR032423">
    <property type="entry name" value="AAA_assoc_2"/>
</dbReference>
<name>D8PJ00_9BACT</name>
<proteinExistence type="inferred from homology"/>
<evidence type="ECO:0000313" key="10">
    <source>
        <dbReference type="Proteomes" id="UP000001660"/>
    </source>
</evidence>
<accession>D8PJ00</accession>
<feature type="domain" description="AAA+ ATPase" evidence="8">
    <location>
        <begin position="58"/>
        <end position="174"/>
    </location>
</feature>
<protein>
    <recommendedName>
        <fullName evidence="3">Replication-associated recombination protein A</fullName>
    </recommendedName>
</protein>
<dbReference type="Pfam" id="PF12002">
    <property type="entry name" value="MgsA_C"/>
    <property type="match status" value="1"/>
</dbReference>
<dbReference type="PANTHER" id="PTHR13779">
    <property type="entry name" value="WERNER HELICASE-INTERACTING PROTEIN 1 FAMILY MEMBER"/>
    <property type="match status" value="1"/>
</dbReference>
<feature type="region of interest" description="Disordered" evidence="7">
    <location>
        <begin position="1"/>
        <end position="26"/>
    </location>
</feature>
<evidence type="ECO:0000256" key="1">
    <source>
        <dbReference type="ARBA" id="ARBA00002393"/>
    </source>
</evidence>
<dbReference type="GO" id="GO:0016887">
    <property type="term" value="F:ATP hydrolysis activity"/>
    <property type="evidence" value="ECO:0007669"/>
    <property type="project" value="InterPro"/>
</dbReference>
<keyword evidence="6" id="KW-0067">ATP-binding</keyword>
<keyword evidence="5" id="KW-0547">Nucleotide-binding</keyword>
<dbReference type="SMART" id="SM00382">
    <property type="entry name" value="AAA"/>
    <property type="match status" value="1"/>
</dbReference>
<organism evidence="9 10">
    <name type="scientific">Nitrospira defluvii</name>
    <dbReference type="NCBI Taxonomy" id="330214"/>
    <lineage>
        <taxon>Bacteria</taxon>
        <taxon>Pseudomonadati</taxon>
        <taxon>Nitrospirota</taxon>
        <taxon>Nitrospiria</taxon>
        <taxon>Nitrospirales</taxon>
        <taxon>Nitrospiraceae</taxon>
        <taxon>Nitrospira</taxon>
    </lineage>
</organism>
<dbReference type="Proteomes" id="UP000001660">
    <property type="component" value="Chromosome"/>
</dbReference>
<dbReference type="InterPro" id="IPR021886">
    <property type="entry name" value="MgsA_C"/>
</dbReference>
<dbReference type="InterPro" id="IPR027417">
    <property type="entry name" value="P-loop_NTPase"/>
</dbReference>